<keyword evidence="4" id="KW-1185">Reference proteome</keyword>
<dbReference type="OrthoDB" id="7183671at2"/>
<dbReference type="InterPro" id="IPR004437">
    <property type="entry name" value="ParB/RepB/Spo0J"/>
</dbReference>
<evidence type="ECO:0000313" key="3">
    <source>
        <dbReference type="EMBL" id="PLR25086.1"/>
    </source>
</evidence>
<dbReference type="InterPro" id="IPR036388">
    <property type="entry name" value="WH-like_DNA-bd_sf"/>
</dbReference>
<sequence length="635" mass="70200">MDIQLAFQNADVLRAIIAAGPAIQLGQLATDTGKDQSNLRRTIERMEKAGIVTREPGSLTVVADALRVIAAADVAEGKANPVRAPEGHAYRFHRQIRIGEFNPRKHFDEEALDQLMHDIVDRGLKTNLEVRADDAEPNAEGLSTNELIAGERRWRAIGRAIAQGFLPDDFPILVKVENVSDSEHALAALLENLQRVDLKPLEEAVAFDRLVNMNGWTTAQVADRVKKTQRFVQLRLSLLKLTEDQKARLDKGEMTVKDALKALANRPDPVEASAVDLLVLALIWTNANPAPEKYLSYWRKGECHMSAADQPLIASLISRGMVETEEPTKWEPKHRIGTTWKGFQALEQHATELVKADTTDARKGAMMSVDNNAYAADKAASTEAMGLNQWLGKPMLNSPIVQRLIDEKAAEDLARAEAERERQAAIAVAEAKADAAEAIANGVIDRIRKLELDEPALDRKEFGAAFNALIESLGYQGPFRLELRSPGLDRFNQPLPETYVLVDARGEMLSASGARFVAVRRLQTVALNYAMGLADVFSGHDIIRPSDEETDSEDEAEDPQNEVEFLDAIAARFRDHCGVEAALAIDLAHKAYARNFEGEECEYGDERFTWDLLDAQLIADGWAEDYPETLSATEA</sequence>
<dbReference type="Gene3D" id="1.10.10.2830">
    <property type="match status" value="1"/>
</dbReference>
<name>A0A2N5DGH7_9CAUL</name>
<dbReference type="PANTHER" id="PTHR33375:SF7">
    <property type="entry name" value="CHROMOSOME 2-PARTITIONING PROTEIN PARB-RELATED"/>
    <property type="match status" value="1"/>
</dbReference>
<protein>
    <recommendedName>
        <fullName evidence="2">ParB-like N-terminal domain-containing protein</fullName>
    </recommendedName>
</protein>
<dbReference type="SUPFAM" id="SSF46785">
    <property type="entry name" value="Winged helix' DNA-binding domain"/>
    <property type="match status" value="1"/>
</dbReference>
<dbReference type="EMBL" id="PJRS01000022">
    <property type="protein sequence ID" value="PLR25086.1"/>
    <property type="molecule type" value="Genomic_DNA"/>
</dbReference>
<dbReference type="Proteomes" id="UP000234479">
    <property type="component" value="Unassembled WGS sequence"/>
</dbReference>
<dbReference type="Gene3D" id="3.90.1530.30">
    <property type="match status" value="1"/>
</dbReference>
<reference evidence="3 4" key="1">
    <citation type="submission" date="2017-12" db="EMBL/GenBank/DDBJ databases">
        <title>The genome sequence of Caulobacter sp. 410.</title>
        <authorList>
            <person name="Gao J."/>
            <person name="Mao X."/>
            <person name="Sun J."/>
        </authorList>
    </citation>
    <scope>NUCLEOTIDE SEQUENCE [LARGE SCALE GENOMIC DNA]</scope>
    <source>
        <strain evidence="3 4">410</strain>
    </source>
</reference>
<dbReference type="GO" id="GO:0003677">
    <property type="term" value="F:DNA binding"/>
    <property type="evidence" value="ECO:0007669"/>
    <property type="project" value="InterPro"/>
</dbReference>
<dbReference type="SUPFAM" id="SSF110849">
    <property type="entry name" value="ParB/Sulfiredoxin"/>
    <property type="match status" value="1"/>
</dbReference>
<dbReference type="Pfam" id="PF17762">
    <property type="entry name" value="HTH_ParB"/>
    <property type="match status" value="1"/>
</dbReference>
<comment type="similarity">
    <text evidence="1">Belongs to the ParB family.</text>
</comment>
<dbReference type="Gene3D" id="1.10.10.10">
    <property type="entry name" value="Winged helix-like DNA-binding domain superfamily/Winged helix DNA-binding domain"/>
    <property type="match status" value="1"/>
</dbReference>
<dbReference type="InterPro" id="IPR041468">
    <property type="entry name" value="HTH_ParB/Spo0J"/>
</dbReference>
<feature type="domain" description="ParB-like N-terminal" evidence="2">
    <location>
        <begin position="89"/>
        <end position="193"/>
    </location>
</feature>
<dbReference type="GO" id="GO:0007059">
    <property type="term" value="P:chromosome segregation"/>
    <property type="evidence" value="ECO:0007669"/>
    <property type="project" value="TreeGrafter"/>
</dbReference>
<evidence type="ECO:0000256" key="1">
    <source>
        <dbReference type="ARBA" id="ARBA00006295"/>
    </source>
</evidence>
<dbReference type="InterPro" id="IPR036390">
    <property type="entry name" value="WH_DNA-bd_sf"/>
</dbReference>
<proteinExistence type="inferred from homology"/>
<gene>
    <name evidence="3" type="ORF">SGCZBJ_12690</name>
</gene>
<dbReference type="Pfam" id="PF02195">
    <property type="entry name" value="ParB_N"/>
    <property type="match status" value="1"/>
</dbReference>
<dbReference type="RefSeq" id="WP_101718360.1">
    <property type="nucleotide sequence ID" value="NZ_PJRS01000022.1"/>
</dbReference>
<dbReference type="InterPro" id="IPR003115">
    <property type="entry name" value="ParB_N"/>
</dbReference>
<dbReference type="NCBIfam" id="TIGR00180">
    <property type="entry name" value="parB_part"/>
    <property type="match status" value="1"/>
</dbReference>
<accession>A0A2N5DGH7</accession>
<organism evidence="3 4">
    <name type="scientific">Caulobacter zeae</name>
    <dbReference type="NCBI Taxonomy" id="2055137"/>
    <lineage>
        <taxon>Bacteria</taxon>
        <taxon>Pseudomonadati</taxon>
        <taxon>Pseudomonadota</taxon>
        <taxon>Alphaproteobacteria</taxon>
        <taxon>Caulobacterales</taxon>
        <taxon>Caulobacteraceae</taxon>
        <taxon>Caulobacter</taxon>
    </lineage>
</organism>
<dbReference type="AlphaFoldDB" id="A0A2N5DGH7"/>
<evidence type="ECO:0000259" key="2">
    <source>
        <dbReference type="SMART" id="SM00470"/>
    </source>
</evidence>
<dbReference type="InterPro" id="IPR036086">
    <property type="entry name" value="ParB/Sulfiredoxin_sf"/>
</dbReference>
<dbReference type="SMART" id="SM00470">
    <property type="entry name" value="ParB"/>
    <property type="match status" value="1"/>
</dbReference>
<dbReference type="PANTHER" id="PTHR33375">
    <property type="entry name" value="CHROMOSOME-PARTITIONING PROTEIN PARB-RELATED"/>
    <property type="match status" value="1"/>
</dbReference>
<evidence type="ECO:0000313" key="4">
    <source>
        <dbReference type="Proteomes" id="UP000234479"/>
    </source>
</evidence>
<dbReference type="GO" id="GO:0005694">
    <property type="term" value="C:chromosome"/>
    <property type="evidence" value="ECO:0007669"/>
    <property type="project" value="TreeGrafter"/>
</dbReference>
<dbReference type="InterPro" id="IPR050336">
    <property type="entry name" value="Chromosome_partition/occlusion"/>
</dbReference>
<comment type="caution">
    <text evidence="3">The sequence shown here is derived from an EMBL/GenBank/DDBJ whole genome shotgun (WGS) entry which is preliminary data.</text>
</comment>
<dbReference type="SUPFAM" id="SSF109709">
    <property type="entry name" value="KorB DNA-binding domain-like"/>
    <property type="match status" value="1"/>
</dbReference>